<protein>
    <submittedName>
        <fullName evidence="1">Uncharacterized protein</fullName>
    </submittedName>
</protein>
<dbReference type="EMBL" id="CP015163">
    <property type="protein sequence ID" value="AXB42582.1"/>
    <property type="molecule type" value="Genomic_DNA"/>
</dbReference>
<reference evidence="1 2" key="1">
    <citation type="submission" date="2016-04" db="EMBL/GenBank/DDBJ databases">
        <title>Complete genome sequence and analysis of deep-sea sediment isolate, Amycolatopsis sp. WP1.</title>
        <authorList>
            <person name="Wang H."/>
            <person name="Chen S."/>
            <person name="Wu Q."/>
        </authorList>
    </citation>
    <scope>NUCLEOTIDE SEQUENCE [LARGE SCALE GENOMIC DNA]</scope>
    <source>
        <strain evidence="1 2">WP1</strain>
    </source>
</reference>
<evidence type="ECO:0000313" key="1">
    <source>
        <dbReference type="EMBL" id="AXB42582.1"/>
    </source>
</evidence>
<gene>
    <name evidence="1" type="ORF">A4R43_08605</name>
</gene>
<keyword evidence="2" id="KW-1185">Reference proteome</keyword>
<name>A0A344L3F8_9PSEU</name>
<dbReference type="OrthoDB" id="3482823at2"/>
<dbReference type="RefSeq" id="WP_113691846.1">
    <property type="nucleotide sequence ID" value="NZ_CP015163.1"/>
</dbReference>
<proteinExistence type="predicted"/>
<evidence type="ECO:0000313" key="2">
    <source>
        <dbReference type="Proteomes" id="UP000250434"/>
    </source>
</evidence>
<dbReference type="KEGG" id="aab:A4R43_08605"/>
<dbReference type="AlphaFoldDB" id="A0A344L3F8"/>
<accession>A0A344L3F8</accession>
<organism evidence="1 2">
    <name type="scientific">Amycolatopsis albispora</name>
    <dbReference type="NCBI Taxonomy" id="1804986"/>
    <lineage>
        <taxon>Bacteria</taxon>
        <taxon>Bacillati</taxon>
        <taxon>Actinomycetota</taxon>
        <taxon>Actinomycetes</taxon>
        <taxon>Pseudonocardiales</taxon>
        <taxon>Pseudonocardiaceae</taxon>
        <taxon>Amycolatopsis</taxon>
    </lineage>
</organism>
<dbReference type="Proteomes" id="UP000250434">
    <property type="component" value="Chromosome"/>
</dbReference>
<sequence>MRGAPASGWRRRFGPAFVSTALADRAMWWSWQRCENGWAFEIAFRHPAIRDEFTGQPRIKAALDDAIAAGATVSVTARG</sequence>